<accession>A0A4C1TXK2</accession>
<dbReference type="InterPro" id="IPR001888">
    <property type="entry name" value="Transposase_1"/>
</dbReference>
<dbReference type="Gene3D" id="3.30.420.10">
    <property type="entry name" value="Ribonuclease H-like superfamily/Ribonuclease H"/>
    <property type="match status" value="1"/>
</dbReference>
<organism evidence="1 2">
    <name type="scientific">Eumeta variegata</name>
    <name type="common">Bagworm moth</name>
    <name type="synonym">Eumeta japonica</name>
    <dbReference type="NCBI Taxonomy" id="151549"/>
    <lineage>
        <taxon>Eukaryota</taxon>
        <taxon>Metazoa</taxon>
        <taxon>Ecdysozoa</taxon>
        <taxon>Arthropoda</taxon>
        <taxon>Hexapoda</taxon>
        <taxon>Insecta</taxon>
        <taxon>Pterygota</taxon>
        <taxon>Neoptera</taxon>
        <taxon>Endopterygota</taxon>
        <taxon>Lepidoptera</taxon>
        <taxon>Glossata</taxon>
        <taxon>Ditrysia</taxon>
        <taxon>Tineoidea</taxon>
        <taxon>Psychidae</taxon>
        <taxon>Oiketicinae</taxon>
        <taxon>Eumeta</taxon>
    </lineage>
</organism>
<gene>
    <name evidence="1" type="primary">SETMAR</name>
    <name evidence="1" type="ORF">EVAR_8546_1</name>
</gene>
<name>A0A4C1TXK2_EUMVA</name>
<dbReference type="GO" id="GO:0008168">
    <property type="term" value="F:methyltransferase activity"/>
    <property type="evidence" value="ECO:0007669"/>
    <property type="project" value="UniProtKB-KW"/>
</dbReference>
<dbReference type="InterPro" id="IPR052709">
    <property type="entry name" value="Transposase-MT_Hybrid"/>
</dbReference>
<evidence type="ECO:0000313" key="1">
    <source>
        <dbReference type="EMBL" id="GBP18720.1"/>
    </source>
</evidence>
<dbReference type="Proteomes" id="UP000299102">
    <property type="component" value="Unassembled WGS sequence"/>
</dbReference>
<protein>
    <submittedName>
        <fullName evidence="1">Histone-lysine N-methyltransferase SETMAR</fullName>
    </submittedName>
</protein>
<dbReference type="InterPro" id="IPR036397">
    <property type="entry name" value="RNaseH_sf"/>
</dbReference>
<dbReference type="Pfam" id="PF01359">
    <property type="entry name" value="Transposase_1"/>
    <property type="match status" value="1"/>
</dbReference>
<dbReference type="GO" id="GO:0032259">
    <property type="term" value="P:methylation"/>
    <property type="evidence" value="ECO:0007669"/>
    <property type="project" value="UniProtKB-KW"/>
</dbReference>
<comment type="caution">
    <text evidence="1">The sequence shown here is derived from an EMBL/GenBank/DDBJ whole genome shotgun (WGS) entry which is preliminary data.</text>
</comment>
<dbReference type="PANTHER" id="PTHR46060:SF1">
    <property type="entry name" value="MARINER MOS1 TRANSPOSASE-LIKE PROTEIN"/>
    <property type="match status" value="1"/>
</dbReference>
<dbReference type="PANTHER" id="PTHR46060">
    <property type="entry name" value="MARINER MOS1 TRANSPOSASE-LIKE PROTEIN"/>
    <property type="match status" value="1"/>
</dbReference>
<keyword evidence="1" id="KW-0808">Transferase</keyword>
<evidence type="ECO:0000313" key="2">
    <source>
        <dbReference type="Proteomes" id="UP000299102"/>
    </source>
</evidence>
<proteinExistence type="predicted"/>
<keyword evidence="1" id="KW-0489">Methyltransferase</keyword>
<reference evidence="1 2" key="1">
    <citation type="journal article" date="2019" name="Commun. Biol.">
        <title>The bagworm genome reveals a unique fibroin gene that provides high tensile strength.</title>
        <authorList>
            <person name="Kono N."/>
            <person name="Nakamura H."/>
            <person name="Ohtoshi R."/>
            <person name="Tomita M."/>
            <person name="Numata K."/>
            <person name="Arakawa K."/>
        </authorList>
    </citation>
    <scope>NUCLEOTIDE SEQUENCE [LARGE SCALE GENOMIC DNA]</scope>
</reference>
<dbReference type="OrthoDB" id="7510588at2759"/>
<sequence length="170" mass="19406">MTSTISSVQCGRCAGQIIYDALFEIQSFSTFSRKSIIHNELLPPGKTINGDLYCQQLMRLKQEVEKKSPELINRNAVVVHHDNARPHTYLAAQQILKEFAIRADIKQTSRTGVRNEGHLANRRLSRDFLPRRHRIFTAIVIADVRLRSRGSDLAHPSTVELRPHETRSII</sequence>
<dbReference type="EMBL" id="BGZK01000100">
    <property type="protein sequence ID" value="GBP18720.1"/>
    <property type="molecule type" value="Genomic_DNA"/>
</dbReference>
<dbReference type="GO" id="GO:0003676">
    <property type="term" value="F:nucleic acid binding"/>
    <property type="evidence" value="ECO:0007669"/>
    <property type="project" value="InterPro"/>
</dbReference>
<dbReference type="AlphaFoldDB" id="A0A4C1TXK2"/>
<keyword evidence="2" id="KW-1185">Reference proteome</keyword>